<gene>
    <name evidence="2" type="ORF">A7J05_26170</name>
    <name evidence="3" type="ORF">I8755_11075</name>
</gene>
<accession>A0A1P8TM88</accession>
<dbReference type="Proteomes" id="UP000187191">
    <property type="component" value="Chromosome"/>
</dbReference>
<evidence type="ECO:0000313" key="4">
    <source>
        <dbReference type="Proteomes" id="UP000187191"/>
    </source>
</evidence>
<feature type="compositionally biased region" description="Acidic residues" evidence="1">
    <location>
        <begin position="96"/>
        <end position="105"/>
    </location>
</feature>
<dbReference type="Proteomes" id="UP000596130">
    <property type="component" value="Chromosome"/>
</dbReference>
<evidence type="ECO:0000313" key="2">
    <source>
        <dbReference type="EMBL" id="APY88709.1"/>
    </source>
</evidence>
<evidence type="ECO:0000256" key="1">
    <source>
        <dbReference type="SAM" id="MobiDB-lite"/>
    </source>
</evidence>
<dbReference type="AlphaFoldDB" id="A0A1P8TM88"/>
<dbReference type="EMBL" id="CP015588">
    <property type="protein sequence ID" value="APY88709.1"/>
    <property type="molecule type" value="Genomic_DNA"/>
</dbReference>
<sequence length="105" mass="10579">MVFSHRMAALAAVVAIPLGIAATSYLLTDSPTPPKAPPKVELRSDSPSATPTSARPTPSDETVPPPPVGGNTPGDDRSPGDDNDDDADDDAGRGDSDDDGPGDDG</sequence>
<reference evidence="3 5" key="2">
    <citation type="submission" date="2020-12" db="EMBL/GenBank/DDBJ databases">
        <title>Identification and biosynthesis of polyene macrolides produced by Streptomyces alfalfae Men-myco-93-63.</title>
        <authorList>
            <person name="Liu D."/>
            <person name="Li Y."/>
            <person name="Liu L."/>
            <person name="Han X."/>
            <person name="Shen F."/>
        </authorList>
    </citation>
    <scope>NUCLEOTIDE SEQUENCE [LARGE SCALE GENOMIC DNA]</scope>
    <source>
        <strain evidence="3 5">Men-myco-93-63</strain>
    </source>
</reference>
<dbReference type="OrthoDB" id="4334673at2"/>
<name>A0A1P8TM88_9ACTN</name>
<proteinExistence type="predicted"/>
<evidence type="ECO:0000313" key="3">
    <source>
        <dbReference type="EMBL" id="QQC88894.1"/>
    </source>
</evidence>
<organism evidence="3 5">
    <name type="scientific">Streptomyces alfalfae</name>
    <dbReference type="NCBI Taxonomy" id="1642299"/>
    <lineage>
        <taxon>Bacteria</taxon>
        <taxon>Bacillati</taxon>
        <taxon>Actinomycetota</taxon>
        <taxon>Actinomycetes</taxon>
        <taxon>Kitasatosporales</taxon>
        <taxon>Streptomycetaceae</taxon>
        <taxon>Streptomyces</taxon>
    </lineage>
</organism>
<dbReference type="RefSeq" id="WP_062781062.1">
    <property type="nucleotide sequence ID" value="NZ_CP015588.1"/>
</dbReference>
<feature type="compositionally biased region" description="Low complexity" evidence="1">
    <location>
        <begin position="45"/>
        <end position="62"/>
    </location>
</feature>
<evidence type="ECO:0000313" key="5">
    <source>
        <dbReference type="Proteomes" id="UP000596130"/>
    </source>
</evidence>
<reference evidence="2 4" key="1">
    <citation type="submission" date="2016-05" db="EMBL/GenBank/DDBJ databases">
        <authorList>
            <person name="Gu J."/>
        </authorList>
    </citation>
    <scope>NUCLEOTIDE SEQUENCE [LARGE SCALE GENOMIC DNA]</scope>
    <source>
        <strain evidence="2 4">ACCC40021</strain>
    </source>
</reference>
<feature type="region of interest" description="Disordered" evidence="1">
    <location>
        <begin position="26"/>
        <end position="105"/>
    </location>
</feature>
<keyword evidence="4" id="KW-1185">Reference proteome</keyword>
<dbReference type="EMBL" id="CP065959">
    <property type="protein sequence ID" value="QQC88894.1"/>
    <property type="molecule type" value="Genomic_DNA"/>
</dbReference>
<dbReference type="KEGG" id="ssia:A7J05_26170"/>
<protein>
    <submittedName>
        <fullName evidence="3">Small secreted hydrophilic protein</fullName>
    </submittedName>
</protein>